<feature type="compositionally biased region" description="Basic and acidic residues" evidence="6">
    <location>
        <begin position="35"/>
        <end position="46"/>
    </location>
</feature>
<organism evidence="9 10">
    <name type="scientific">Phyllachora maydis</name>
    <dbReference type="NCBI Taxonomy" id="1825666"/>
    <lineage>
        <taxon>Eukaryota</taxon>
        <taxon>Fungi</taxon>
        <taxon>Dikarya</taxon>
        <taxon>Ascomycota</taxon>
        <taxon>Pezizomycotina</taxon>
        <taxon>Sordariomycetes</taxon>
        <taxon>Sordariomycetidae</taxon>
        <taxon>Phyllachorales</taxon>
        <taxon>Phyllachoraceae</taxon>
        <taxon>Phyllachora</taxon>
    </lineage>
</organism>
<keyword evidence="2" id="KW-0813">Transport</keyword>
<keyword evidence="4 7" id="KW-1133">Transmembrane helix</keyword>
<feature type="domain" description="Major facilitator superfamily (MFS) profile" evidence="8">
    <location>
        <begin position="82"/>
        <end position="580"/>
    </location>
</feature>
<gene>
    <name evidence="9" type="ORF">P8C59_008390</name>
</gene>
<feature type="transmembrane region" description="Helical" evidence="7">
    <location>
        <begin position="345"/>
        <end position="366"/>
    </location>
</feature>
<dbReference type="PROSITE" id="PS50850">
    <property type="entry name" value="MFS"/>
    <property type="match status" value="1"/>
</dbReference>
<evidence type="ECO:0000256" key="4">
    <source>
        <dbReference type="ARBA" id="ARBA00022989"/>
    </source>
</evidence>
<feature type="transmembrane region" description="Helical" evidence="7">
    <location>
        <begin position="79"/>
        <end position="105"/>
    </location>
</feature>
<feature type="transmembrane region" description="Helical" evidence="7">
    <location>
        <begin position="386"/>
        <end position="403"/>
    </location>
</feature>
<keyword evidence="10" id="KW-1185">Reference proteome</keyword>
<evidence type="ECO:0000313" key="10">
    <source>
        <dbReference type="Proteomes" id="UP001217918"/>
    </source>
</evidence>
<proteinExistence type="predicted"/>
<protein>
    <recommendedName>
        <fullName evidence="8">Major facilitator superfamily (MFS) profile domain-containing protein</fullName>
    </recommendedName>
</protein>
<dbReference type="InterPro" id="IPR011701">
    <property type="entry name" value="MFS"/>
</dbReference>
<feature type="region of interest" description="Disordered" evidence="6">
    <location>
        <begin position="1"/>
        <end position="54"/>
    </location>
</feature>
<dbReference type="GO" id="GO:0005886">
    <property type="term" value="C:plasma membrane"/>
    <property type="evidence" value="ECO:0007669"/>
    <property type="project" value="TreeGrafter"/>
</dbReference>
<feature type="transmembrane region" description="Helical" evidence="7">
    <location>
        <begin position="472"/>
        <end position="492"/>
    </location>
</feature>
<comment type="subcellular location">
    <subcellularLocation>
        <location evidence="1">Membrane</location>
        <topology evidence="1">Multi-pass membrane protein</topology>
    </subcellularLocation>
</comment>
<feature type="transmembrane region" description="Helical" evidence="7">
    <location>
        <begin position="410"/>
        <end position="428"/>
    </location>
</feature>
<dbReference type="FunFam" id="1.20.1720.10:FF:000012">
    <property type="entry name" value="MFS toxin efflux pump (AflT)"/>
    <property type="match status" value="1"/>
</dbReference>
<evidence type="ECO:0000313" key="9">
    <source>
        <dbReference type="EMBL" id="KAK2074163.1"/>
    </source>
</evidence>
<reference evidence="9" key="1">
    <citation type="journal article" date="2023" name="Mol. Plant Microbe Interact.">
        <title>Elucidating the Obligate Nature and Biological Capacity of an Invasive Fungal Corn Pathogen.</title>
        <authorList>
            <person name="MacCready J.S."/>
            <person name="Roggenkamp E.M."/>
            <person name="Gdanetz K."/>
            <person name="Chilvers M.I."/>
        </authorList>
    </citation>
    <scope>NUCLEOTIDE SEQUENCE</scope>
    <source>
        <strain evidence="9">PM02</strain>
    </source>
</reference>
<dbReference type="InterPro" id="IPR020846">
    <property type="entry name" value="MFS_dom"/>
</dbReference>
<sequence>MSSSAIATLPAEEKQYEETTDVSGQTTRAPSTSRGDAEKAVVKEDGPSAAPAVDDEAAAAERPAAAAQHDGEYPGGLQLTFIVVALVLGIFLISLDMTIVATAIPRITDDFHSINDISWYGSAFFLTLGGFQSTWGKAYKYFPLKTSFLLAIFVFELGSLICGVAPNSPTLIVGRAIAGLGAAGTGSGAYTIIGFSVAPQKRATFTGIVGASYGLAAVIGPLIGGAFTDRITWRWCFYINLPIGGVAGLIILLFFHTPTAAQPLAAPLREKLLQMDLPGTTLLMGAVISFILALQYGGQTHPWASSLPVGLLVGFVLLLAAFTAVEVVQGERAMLAPRLMRDRNVWVSGVFACVFAGAYFVVIYYLPLYFQSIDGASPIASGVRNLPLILAVTVATVVSGASISRTGVATPLMVVGAVLATVAAGLLYTLDVGTGSGPWIGYQVLGGLGWGVAFQVPMIIGQGTAAPSDLASVTAIILFFQTIGGAFLVGAAQSGFVNQLLHELPALAPGVDPILVVATGATQLRAAFPADQLDGVLRAYMAGLKVAFAIATGAVGVSVPVSLLSKWKRIHADGGVGGAV</sequence>
<evidence type="ECO:0000256" key="1">
    <source>
        <dbReference type="ARBA" id="ARBA00004141"/>
    </source>
</evidence>
<feature type="transmembrane region" description="Helical" evidence="7">
    <location>
        <begin position="172"/>
        <end position="193"/>
    </location>
</feature>
<feature type="transmembrane region" description="Helical" evidence="7">
    <location>
        <begin position="237"/>
        <end position="256"/>
    </location>
</feature>
<dbReference type="EMBL" id="JAQQPM010000007">
    <property type="protein sequence ID" value="KAK2074163.1"/>
    <property type="molecule type" value="Genomic_DNA"/>
</dbReference>
<feature type="transmembrane region" description="Helical" evidence="7">
    <location>
        <begin position="440"/>
        <end position="460"/>
    </location>
</feature>
<feature type="compositionally biased region" description="Polar residues" evidence="6">
    <location>
        <begin position="21"/>
        <end position="34"/>
    </location>
</feature>
<feature type="transmembrane region" description="Helical" evidence="7">
    <location>
        <begin position="546"/>
        <end position="564"/>
    </location>
</feature>
<evidence type="ECO:0000256" key="6">
    <source>
        <dbReference type="SAM" id="MobiDB-lite"/>
    </source>
</evidence>
<dbReference type="Gene3D" id="1.20.1250.20">
    <property type="entry name" value="MFS general substrate transporter like domains"/>
    <property type="match status" value="1"/>
</dbReference>
<feature type="transmembrane region" description="Helical" evidence="7">
    <location>
        <begin position="303"/>
        <end position="325"/>
    </location>
</feature>
<dbReference type="Gene3D" id="1.20.1720.10">
    <property type="entry name" value="Multidrug resistance protein D"/>
    <property type="match status" value="1"/>
</dbReference>
<evidence type="ECO:0000256" key="3">
    <source>
        <dbReference type="ARBA" id="ARBA00022692"/>
    </source>
</evidence>
<evidence type="ECO:0000256" key="7">
    <source>
        <dbReference type="SAM" id="Phobius"/>
    </source>
</evidence>
<evidence type="ECO:0000259" key="8">
    <source>
        <dbReference type="PROSITE" id="PS50850"/>
    </source>
</evidence>
<dbReference type="PANTHER" id="PTHR23501">
    <property type="entry name" value="MAJOR FACILITATOR SUPERFAMILY"/>
    <property type="match status" value="1"/>
</dbReference>
<accession>A0AAD9MIA7</accession>
<dbReference type="CDD" id="cd17502">
    <property type="entry name" value="MFS_Azr1_MDR_like"/>
    <property type="match status" value="1"/>
</dbReference>
<comment type="caution">
    <text evidence="9">The sequence shown here is derived from an EMBL/GenBank/DDBJ whole genome shotgun (WGS) entry which is preliminary data.</text>
</comment>
<feature type="transmembrane region" description="Helical" evidence="7">
    <location>
        <begin position="205"/>
        <end position="225"/>
    </location>
</feature>
<dbReference type="SUPFAM" id="SSF103473">
    <property type="entry name" value="MFS general substrate transporter"/>
    <property type="match status" value="1"/>
</dbReference>
<keyword evidence="5 7" id="KW-0472">Membrane</keyword>
<feature type="transmembrane region" description="Helical" evidence="7">
    <location>
        <begin position="147"/>
        <end position="166"/>
    </location>
</feature>
<dbReference type="Pfam" id="PF07690">
    <property type="entry name" value="MFS_1"/>
    <property type="match status" value="1"/>
</dbReference>
<dbReference type="AlphaFoldDB" id="A0AAD9MIA7"/>
<name>A0AAD9MIA7_9PEZI</name>
<dbReference type="PANTHER" id="PTHR23501:SF177">
    <property type="entry name" value="MAJOR FACILITATOR SUPERFAMILY (MFS) PROFILE DOMAIN-CONTAINING PROTEIN-RELATED"/>
    <property type="match status" value="1"/>
</dbReference>
<dbReference type="Proteomes" id="UP001217918">
    <property type="component" value="Unassembled WGS sequence"/>
</dbReference>
<dbReference type="FunFam" id="1.20.1250.20:FF:000196">
    <property type="entry name" value="MFS toxin efflux pump (AflT)"/>
    <property type="match status" value="1"/>
</dbReference>
<evidence type="ECO:0000256" key="2">
    <source>
        <dbReference type="ARBA" id="ARBA00022448"/>
    </source>
</evidence>
<feature type="transmembrane region" description="Helical" evidence="7">
    <location>
        <begin position="117"/>
        <end position="135"/>
    </location>
</feature>
<dbReference type="InterPro" id="IPR036259">
    <property type="entry name" value="MFS_trans_sf"/>
</dbReference>
<dbReference type="GO" id="GO:0022857">
    <property type="term" value="F:transmembrane transporter activity"/>
    <property type="evidence" value="ECO:0007669"/>
    <property type="project" value="InterPro"/>
</dbReference>
<keyword evidence="3 7" id="KW-0812">Transmembrane</keyword>
<evidence type="ECO:0000256" key="5">
    <source>
        <dbReference type="ARBA" id="ARBA00023136"/>
    </source>
</evidence>